<dbReference type="SUPFAM" id="SSF103025">
    <property type="entry name" value="Folate-binding domain"/>
    <property type="match status" value="1"/>
</dbReference>
<keyword evidence="4" id="KW-0808">Transferase</keyword>
<comment type="similarity">
    <text evidence="1">Belongs to the GcvT family.</text>
</comment>
<dbReference type="Gene3D" id="3.30.1360.120">
    <property type="entry name" value="Probable tRNA modification gtpase trme, domain 1"/>
    <property type="match status" value="1"/>
</dbReference>
<dbReference type="GO" id="GO:0005960">
    <property type="term" value="C:glycine cleavage complex"/>
    <property type="evidence" value="ECO:0007669"/>
    <property type="project" value="InterPro"/>
</dbReference>
<dbReference type="InterPro" id="IPR029043">
    <property type="entry name" value="GcvT/YgfZ_C"/>
</dbReference>
<name>A0AAE0RZV2_9BIVA</name>
<dbReference type="Proteomes" id="UP001195483">
    <property type="component" value="Unassembled WGS sequence"/>
</dbReference>
<protein>
    <recommendedName>
        <fullName evidence="2">aminomethyltransferase</fullName>
        <ecNumber evidence="2">2.1.2.10</ecNumber>
    </recommendedName>
    <alternativeName>
        <fullName evidence="5">Glycine cleavage system T protein</fullName>
    </alternativeName>
</protein>
<dbReference type="InterPro" id="IPR036702">
    <property type="entry name" value="ComB-like_sf"/>
</dbReference>
<reference evidence="9" key="1">
    <citation type="journal article" date="2021" name="Genome Biol. Evol.">
        <title>A High-Quality Reference Genome for a Parasitic Bivalve with Doubly Uniparental Inheritance (Bivalvia: Unionida).</title>
        <authorList>
            <person name="Smith C.H."/>
        </authorList>
    </citation>
    <scope>NUCLEOTIDE SEQUENCE</scope>
    <source>
        <strain evidence="9">CHS0354</strain>
    </source>
</reference>
<dbReference type="AlphaFoldDB" id="A0AAE0RZV2"/>
<dbReference type="SUPFAM" id="SSF142823">
    <property type="entry name" value="ComB-like"/>
    <property type="match status" value="1"/>
</dbReference>
<dbReference type="InterPro" id="IPR006223">
    <property type="entry name" value="GcvT"/>
</dbReference>
<dbReference type="NCBIfam" id="NF001567">
    <property type="entry name" value="PRK00389.1"/>
    <property type="match status" value="1"/>
</dbReference>
<organism evidence="9 10">
    <name type="scientific">Potamilus streckersoni</name>
    <dbReference type="NCBI Taxonomy" id="2493646"/>
    <lineage>
        <taxon>Eukaryota</taxon>
        <taxon>Metazoa</taxon>
        <taxon>Spiralia</taxon>
        <taxon>Lophotrochozoa</taxon>
        <taxon>Mollusca</taxon>
        <taxon>Bivalvia</taxon>
        <taxon>Autobranchia</taxon>
        <taxon>Heteroconchia</taxon>
        <taxon>Palaeoheterodonta</taxon>
        <taxon>Unionida</taxon>
        <taxon>Unionoidea</taxon>
        <taxon>Unionidae</taxon>
        <taxon>Ambleminae</taxon>
        <taxon>Lampsilini</taxon>
        <taxon>Potamilus</taxon>
    </lineage>
</organism>
<reference evidence="9" key="2">
    <citation type="journal article" date="2021" name="Genome Biol. Evol.">
        <title>Developing a high-quality reference genome for a parasitic bivalve with doubly uniparental inheritance (Bivalvia: Unionida).</title>
        <authorList>
            <person name="Smith C.H."/>
        </authorList>
    </citation>
    <scope>NUCLEOTIDE SEQUENCE</scope>
    <source>
        <strain evidence="9">CHS0354</strain>
        <tissue evidence="9">Mantle</tissue>
    </source>
</reference>
<dbReference type="GO" id="GO:0050532">
    <property type="term" value="F:2-phosphosulfolactate phosphatase activity"/>
    <property type="evidence" value="ECO:0007669"/>
    <property type="project" value="InterPro"/>
</dbReference>
<dbReference type="GO" id="GO:0000287">
    <property type="term" value="F:magnesium ion binding"/>
    <property type="evidence" value="ECO:0007669"/>
    <property type="project" value="InterPro"/>
</dbReference>
<evidence type="ECO:0000256" key="1">
    <source>
        <dbReference type="ARBA" id="ARBA00008609"/>
    </source>
</evidence>
<dbReference type="Gene3D" id="2.40.30.110">
    <property type="entry name" value="Aminomethyltransferase beta-barrel domains"/>
    <property type="match status" value="1"/>
</dbReference>
<keyword evidence="3" id="KW-0032">Aminotransferase</keyword>
<dbReference type="InterPro" id="IPR006222">
    <property type="entry name" value="GCVT_N"/>
</dbReference>
<dbReference type="InterPro" id="IPR005238">
    <property type="entry name" value="ComB-like"/>
</dbReference>
<dbReference type="PANTHER" id="PTHR43757:SF2">
    <property type="entry name" value="AMINOMETHYLTRANSFERASE, MITOCHONDRIAL"/>
    <property type="match status" value="1"/>
</dbReference>
<dbReference type="Gene3D" id="4.10.1250.10">
    <property type="entry name" value="Aminomethyltransferase fragment"/>
    <property type="match status" value="1"/>
</dbReference>
<dbReference type="FunFam" id="3.30.70.1400:FF:000001">
    <property type="entry name" value="Aminomethyltransferase"/>
    <property type="match status" value="1"/>
</dbReference>
<dbReference type="PANTHER" id="PTHR43757">
    <property type="entry name" value="AMINOMETHYLTRANSFERASE"/>
    <property type="match status" value="1"/>
</dbReference>
<dbReference type="Gene3D" id="3.90.1560.10">
    <property type="entry name" value="ComB-like"/>
    <property type="match status" value="1"/>
</dbReference>
<evidence type="ECO:0000259" key="7">
    <source>
        <dbReference type="Pfam" id="PF01571"/>
    </source>
</evidence>
<comment type="caution">
    <text evidence="9">The sequence shown here is derived from an EMBL/GenBank/DDBJ whole genome shotgun (WGS) entry which is preliminary data.</text>
</comment>
<dbReference type="GO" id="GO:0004047">
    <property type="term" value="F:aminomethyltransferase activity"/>
    <property type="evidence" value="ECO:0007669"/>
    <property type="project" value="UniProtKB-EC"/>
</dbReference>
<accession>A0AAE0RZV2</accession>
<comment type="catalytic activity">
    <reaction evidence="6">
        <text>N(6)-[(R)-S(8)-aminomethyldihydrolipoyl]-L-lysyl-[protein] + (6S)-5,6,7,8-tetrahydrofolate = N(6)-[(R)-dihydrolipoyl]-L-lysyl-[protein] + (6R)-5,10-methylene-5,6,7,8-tetrahydrofolate + NH4(+)</text>
        <dbReference type="Rhea" id="RHEA:16945"/>
        <dbReference type="Rhea" id="RHEA-COMP:10475"/>
        <dbReference type="Rhea" id="RHEA-COMP:10492"/>
        <dbReference type="ChEBI" id="CHEBI:15636"/>
        <dbReference type="ChEBI" id="CHEBI:28938"/>
        <dbReference type="ChEBI" id="CHEBI:57453"/>
        <dbReference type="ChEBI" id="CHEBI:83100"/>
        <dbReference type="ChEBI" id="CHEBI:83143"/>
        <dbReference type="EC" id="2.1.2.10"/>
    </reaction>
</comment>
<evidence type="ECO:0000256" key="3">
    <source>
        <dbReference type="ARBA" id="ARBA00022576"/>
    </source>
</evidence>
<evidence type="ECO:0000256" key="6">
    <source>
        <dbReference type="ARBA" id="ARBA00047665"/>
    </source>
</evidence>
<dbReference type="EMBL" id="JAEAOA010001427">
    <property type="protein sequence ID" value="KAK3582590.1"/>
    <property type="molecule type" value="Genomic_DNA"/>
</dbReference>
<dbReference type="InterPro" id="IPR013977">
    <property type="entry name" value="GcvT_C"/>
</dbReference>
<keyword evidence="10" id="KW-1185">Reference proteome</keyword>
<dbReference type="NCBIfam" id="TIGR00528">
    <property type="entry name" value="gcvT"/>
    <property type="match status" value="1"/>
</dbReference>
<reference evidence="9" key="3">
    <citation type="submission" date="2023-05" db="EMBL/GenBank/DDBJ databases">
        <authorList>
            <person name="Smith C.H."/>
        </authorList>
    </citation>
    <scope>NUCLEOTIDE SEQUENCE</scope>
    <source>
        <strain evidence="9">CHS0354</strain>
        <tissue evidence="9">Mantle</tissue>
    </source>
</reference>
<dbReference type="Pfam" id="PF04029">
    <property type="entry name" value="2-ph_phosp"/>
    <property type="match status" value="1"/>
</dbReference>
<dbReference type="EC" id="2.1.2.10" evidence="2"/>
<gene>
    <name evidence="9" type="ORF">CHS0354_024144</name>
</gene>
<evidence type="ECO:0000313" key="10">
    <source>
        <dbReference type="Proteomes" id="UP001195483"/>
    </source>
</evidence>
<dbReference type="GO" id="GO:0008483">
    <property type="term" value="F:transaminase activity"/>
    <property type="evidence" value="ECO:0007669"/>
    <property type="project" value="UniProtKB-KW"/>
</dbReference>
<feature type="domain" description="Aminomethyltransferase C-terminal" evidence="8">
    <location>
        <begin position="267"/>
        <end position="332"/>
    </location>
</feature>
<dbReference type="Gene3D" id="3.30.70.1400">
    <property type="entry name" value="Aminomethyltransferase beta-barrel domains"/>
    <property type="match status" value="1"/>
</dbReference>
<evidence type="ECO:0000256" key="5">
    <source>
        <dbReference type="ARBA" id="ARBA00031395"/>
    </source>
</evidence>
<dbReference type="Pfam" id="PF08669">
    <property type="entry name" value="GCV_T_C"/>
    <property type="match status" value="1"/>
</dbReference>
<evidence type="ECO:0000256" key="4">
    <source>
        <dbReference type="ARBA" id="ARBA00022679"/>
    </source>
</evidence>
<dbReference type="InterPro" id="IPR028896">
    <property type="entry name" value="GcvT/YgfZ/DmdA"/>
</dbReference>
<dbReference type="SUPFAM" id="SSF101790">
    <property type="entry name" value="Aminomethyltransferase beta-barrel domain"/>
    <property type="match status" value="1"/>
</dbReference>
<proteinExistence type="inferred from homology"/>
<evidence type="ECO:0000259" key="8">
    <source>
        <dbReference type="Pfam" id="PF08669"/>
    </source>
</evidence>
<dbReference type="InterPro" id="IPR027266">
    <property type="entry name" value="TrmE/GcvT-like"/>
</dbReference>
<evidence type="ECO:0000256" key="2">
    <source>
        <dbReference type="ARBA" id="ARBA00012616"/>
    </source>
</evidence>
<dbReference type="Pfam" id="PF01571">
    <property type="entry name" value="GCV_T"/>
    <property type="match status" value="1"/>
</dbReference>
<feature type="domain" description="GCVT N-terminal" evidence="7">
    <location>
        <begin position="1"/>
        <end position="251"/>
    </location>
</feature>
<dbReference type="GO" id="GO:0006546">
    <property type="term" value="P:glycine catabolic process"/>
    <property type="evidence" value="ECO:0007669"/>
    <property type="project" value="InterPro"/>
</dbReference>
<evidence type="ECO:0000313" key="9">
    <source>
        <dbReference type="EMBL" id="KAK3582590.1"/>
    </source>
</evidence>
<sequence>MPVQYSGVLAEHRAVREQAGLFDVSHMGEIEFSGHDVIAFLERAFTNNVLKLKTGDAQYTLMLNDEGGVVDDLILYCMKSGSLYMAIVNASNIEKDVSRLQAYMQQWECDVTIKNVSEKLGLFAVQGPNALEIVKSFCGDAFFNEVRTVNDFEKMMRFTFQFGNVRGVNLMLARTGYTGEDGFELCFENEHAHLVWNHLLEVGKDMGLAPVGLGARDTLRLEMGYALYGHELREDVNPFEANLHWVVKMNKEFVGKSSLEACLKQKRRLVGFVIDSEKVVLRQGAIVEGLMCINRDRYADNEWECVGAVCSGGYSPTLEKPIGTALISTEKESSELRDVLRATTTITAALMNGAKEVVPCDTLEELNLLKAGYAEGTYVTGGEKDYAKVPELALGNSPQSYAGATVSNKTVLLLTTNGTLTIKKASLLGNVCLVCFNNVSAIREHLLKSDYREKKVYIVCSGKNGMFASEDFLCAGLLVDKLVTERNTFENFILGDAANVARVYYEKFRGAYEAGLVNSESGRQLISKGMQMDVDFCAKVDTMFAVPVFQDGAIRLEKLITKKFKRVD</sequence>